<feature type="compositionally biased region" description="Pro residues" evidence="1">
    <location>
        <begin position="74"/>
        <end position="87"/>
    </location>
</feature>
<dbReference type="EMBL" id="MUJZ01057233">
    <property type="protein sequence ID" value="OTF72231.1"/>
    <property type="molecule type" value="Genomic_DNA"/>
</dbReference>
<organism evidence="2 3">
    <name type="scientific">Euroglyphus maynei</name>
    <name type="common">Mayne's house dust mite</name>
    <dbReference type="NCBI Taxonomy" id="6958"/>
    <lineage>
        <taxon>Eukaryota</taxon>
        <taxon>Metazoa</taxon>
        <taxon>Ecdysozoa</taxon>
        <taxon>Arthropoda</taxon>
        <taxon>Chelicerata</taxon>
        <taxon>Arachnida</taxon>
        <taxon>Acari</taxon>
        <taxon>Acariformes</taxon>
        <taxon>Sarcoptiformes</taxon>
        <taxon>Astigmata</taxon>
        <taxon>Psoroptidia</taxon>
        <taxon>Analgoidea</taxon>
        <taxon>Pyroglyphidae</taxon>
        <taxon>Pyroglyphinae</taxon>
        <taxon>Euroglyphus</taxon>
    </lineage>
</organism>
<evidence type="ECO:0000313" key="3">
    <source>
        <dbReference type="Proteomes" id="UP000194236"/>
    </source>
</evidence>
<feature type="region of interest" description="Disordered" evidence="1">
    <location>
        <begin position="1"/>
        <end position="22"/>
    </location>
</feature>
<evidence type="ECO:0000256" key="1">
    <source>
        <dbReference type="SAM" id="MobiDB-lite"/>
    </source>
</evidence>
<feature type="region of interest" description="Disordered" evidence="1">
    <location>
        <begin position="57"/>
        <end position="89"/>
    </location>
</feature>
<name>A0A1Y3AUT5_EURMA</name>
<evidence type="ECO:0000313" key="2">
    <source>
        <dbReference type="EMBL" id="OTF72231.1"/>
    </source>
</evidence>
<comment type="caution">
    <text evidence="2">The sequence shown here is derived from an EMBL/GenBank/DDBJ whole genome shotgun (WGS) entry which is preliminary data.</text>
</comment>
<keyword evidence="3" id="KW-1185">Reference proteome</keyword>
<reference evidence="2 3" key="1">
    <citation type="submission" date="2017-03" db="EMBL/GenBank/DDBJ databases">
        <title>Genome Survey of Euroglyphus maynei.</title>
        <authorList>
            <person name="Arlian L.G."/>
            <person name="Morgan M.S."/>
            <person name="Rider S.D."/>
        </authorList>
    </citation>
    <scope>NUCLEOTIDE SEQUENCE [LARGE SCALE GENOMIC DNA]</scope>
    <source>
        <strain evidence="2">Arlian Lab</strain>
        <tissue evidence="2">Whole body</tissue>
    </source>
</reference>
<feature type="region of interest" description="Disordered" evidence="1">
    <location>
        <begin position="192"/>
        <end position="228"/>
    </location>
</feature>
<feature type="compositionally biased region" description="Polar residues" evidence="1">
    <location>
        <begin position="192"/>
        <end position="205"/>
    </location>
</feature>
<protein>
    <submittedName>
        <fullName evidence="2">Uncharacterized protein</fullName>
    </submittedName>
</protein>
<dbReference type="AlphaFoldDB" id="A0A1Y3AUT5"/>
<proteinExistence type="predicted"/>
<accession>A0A1Y3AUT5</accession>
<sequence>MKNGEQQSSSSSSANNNKQIPLHLLLKKELTKNNSFQKRVEQQQQIDPISNIPITEYPTLKLGDAPSAESQLPMPSPPPPPLPPSLAPQPSAISKVAVEIPPRIDRNSKPSRFRSAHERLFGSTNGSFKWSAPPAPPLPPTTNNISNGHNHYQTDDSDYINTTVFEYSNAADNNKDKPQKIENVVDEMNSTTVNDSYKSSRSTGATLPIPPKPGSLERTKKIPPPPLQNGKVEFAQAATKTPPSPPPKPKLNNHSLSYQMALNESRTKPYLMMYDRNHPQGYGDYDNMPSLYPLKVPPKRALNTMEISNGPPGYYQSLPQSSYHHHHHHHGYPTSKDHAIHQRYSSHAETISNFINGTTSYNNIK</sequence>
<dbReference type="Proteomes" id="UP000194236">
    <property type="component" value="Unassembled WGS sequence"/>
</dbReference>
<gene>
    <name evidence="2" type="ORF">BLA29_005979</name>
</gene>
<feature type="region of interest" description="Disordered" evidence="1">
    <location>
        <begin position="312"/>
        <end position="338"/>
    </location>
</feature>